<dbReference type="GO" id="GO:0004930">
    <property type="term" value="F:G protein-coupled receptor activity"/>
    <property type="evidence" value="ECO:0007669"/>
    <property type="project" value="InterPro"/>
</dbReference>
<keyword evidence="6" id="KW-1185">Reference proteome</keyword>
<accession>A0A8R1Z2D7</accession>
<dbReference type="Proteomes" id="UP000005239">
    <property type="component" value="Unassembled WGS sequence"/>
</dbReference>
<dbReference type="AlphaFoldDB" id="A0A2A6B3E9"/>
<evidence type="ECO:0000313" key="5">
    <source>
        <dbReference type="EnsemblMetazoa" id="PPA43060.1"/>
    </source>
</evidence>
<evidence type="ECO:0000256" key="1">
    <source>
        <dbReference type="ARBA" id="ARBA00004370"/>
    </source>
</evidence>
<name>A0A2A6B3E9_PRIPA</name>
<comment type="subcellular location">
    <subcellularLocation>
        <location evidence="1">Membrane</location>
    </subcellularLocation>
</comment>
<dbReference type="GO" id="GO:0016020">
    <property type="term" value="C:membrane"/>
    <property type="evidence" value="ECO:0007669"/>
    <property type="project" value="UniProtKB-SubCell"/>
</dbReference>
<evidence type="ECO:0000256" key="3">
    <source>
        <dbReference type="ARBA" id="ARBA00022989"/>
    </source>
</evidence>
<proteinExistence type="predicted"/>
<evidence type="ECO:0000313" key="6">
    <source>
        <dbReference type="Proteomes" id="UP000005239"/>
    </source>
</evidence>
<evidence type="ECO:0000256" key="4">
    <source>
        <dbReference type="ARBA" id="ARBA00023136"/>
    </source>
</evidence>
<dbReference type="SMART" id="SM01381">
    <property type="entry name" value="7TM_GPCR_Srsx"/>
    <property type="match status" value="1"/>
</dbReference>
<protein>
    <submittedName>
        <fullName evidence="5">G protein-coupled receptor</fullName>
    </submittedName>
</protein>
<dbReference type="InterPro" id="IPR000276">
    <property type="entry name" value="GPCR_Rhodpsn"/>
</dbReference>
<gene>
    <name evidence="5" type="primary">WBGene00281429</name>
</gene>
<evidence type="ECO:0000256" key="2">
    <source>
        <dbReference type="ARBA" id="ARBA00022692"/>
    </source>
</evidence>
<reference evidence="6" key="1">
    <citation type="journal article" date="2008" name="Nat. Genet.">
        <title>The Pristionchus pacificus genome provides a unique perspective on nematode lifestyle and parasitism.</title>
        <authorList>
            <person name="Dieterich C."/>
            <person name="Clifton S.W."/>
            <person name="Schuster L.N."/>
            <person name="Chinwalla A."/>
            <person name="Delehaunty K."/>
            <person name="Dinkelacker I."/>
            <person name="Fulton L."/>
            <person name="Fulton R."/>
            <person name="Godfrey J."/>
            <person name="Minx P."/>
            <person name="Mitreva M."/>
            <person name="Roeseler W."/>
            <person name="Tian H."/>
            <person name="Witte H."/>
            <person name="Yang S.P."/>
            <person name="Wilson R.K."/>
            <person name="Sommer R.J."/>
        </authorList>
    </citation>
    <scope>NUCLEOTIDE SEQUENCE [LARGE SCALE GENOMIC DNA]</scope>
    <source>
        <strain evidence="6">PS312</strain>
    </source>
</reference>
<keyword evidence="4" id="KW-0472">Membrane</keyword>
<organism evidence="5 6">
    <name type="scientific">Pristionchus pacificus</name>
    <name type="common">Parasitic nematode worm</name>
    <dbReference type="NCBI Taxonomy" id="54126"/>
    <lineage>
        <taxon>Eukaryota</taxon>
        <taxon>Metazoa</taxon>
        <taxon>Ecdysozoa</taxon>
        <taxon>Nematoda</taxon>
        <taxon>Chromadorea</taxon>
        <taxon>Rhabditida</taxon>
        <taxon>Rhabditina</taxon>
        <taxon>Diplogasteromorpha</taxon>
        <taxon>Diplogasteroidea</taxon>
        <taxon>Neodiplogasteridae</taxon>
        <taxon>Pristionchus</taxon>
    </lineage>
</organism>
<reference evidence="5" key="2">
    <citation type="submission" date="2022-06" db="UniProtKB">
        <authorList>
            <consortium name="EnsemblMetazoa"/>
        </authorList>
    </citation>
    <scope>IDENTIFICATION</scope>
    <source>
        <strain evidence="5">PS312</strain>
    </source>
</reference>
<dbReference type="Pfam" id="PF10320">
    <property type="entry name" value="7TM_GPCR_Srsx"/>
    <property type="match status" value="1"/>
</dbReference>
<accession>A0A2A6B3E9</accession>
<sequence>MSQVPLPFCIIVLVISIFGLAGNIQFLVAISRRRVCILLVLMTALHIVLCIVQMSDIVREFLGVSLTRSSCLRFVGAYYASFSFAQSILYSLLGLEVLVLISDANLYRKLRVWWFHAVVYSTFIFSGWCIYISWISEEDRPVLLCIPPTALTKDINMIRSSWVMLNSCFVVALYVIILAILMFMTGFLVSFSSLISQTLNIPISYVVMTASLPAIVTYSQTHYVYFFVSTENRKAFRRRGPKALFLPTASLALIPITNVAKSVSSIASVAKLPQTKKGSAQSVL</sequence>
<keyword evidence="2" id="KW-0812">Transmembrane</keyword>
<keyword evidence="3" id="KW-1133">Transmembrane helix</keyword>
<dbReference type="EnsemblMetazoa" id="PPA43060.1">
    <property type="protein sequence ID" value="PPA43060.1"/>
    <property type="gene ID" value="WBGene00281429"/>
</dbReference>
<dbReference type="InterPro" id="IPR019424">
    <property type="entry name" value="7TM_GPCR_Srsx"/>
</dbReference>